<dbReference type="InterPro" id="IPR047001">
    <property type="entry name" value="MnmG_C_subdom"/>
</dbReference>
<dbReference type="Proteomes" id="UP000230750">
    <property type="component" value="Unassembled WGS sequence"/>
</dbReference>
<feature type="domain" description="tRNA uridine 5-carboxymethylaminomethyl modification enzyme C-terminal subdomain" evidence="1">
    <location>
        <begin position="1"/>
        <end position="54"/>
    </location>
</feature>
<gene>
    <name evidence="2" type="ORF">BSL78_12242</name>
</gene>
<sequence length="188" mass="21466">MKQQKQNIEEVRAEEELEVPPDLDFNRLSMSREVIGLLNTVRPTTVSDYFVCSSRGWISQSQPECASVEERLAALAGFKVNNEIQPVAPSIDGVYDQRLQITFHVLSLRSAFPTNVEREVWRDIFLFLMPNNDKPPGEGSQPDMYRMWIGQLKLSKVILISDLVKVIPLPGVRDEYKSEVVDSEEVRT</sequence>
<evidence type="ECO:0000313" key="3">
    <source>
        <dbReference type="Proteomes" id="UP000230750"/>
    </source>
</evidence>
<evidence type="ECO:0000313" key="2">
    <source>
        <dbReference type="EMBL" id="PIK50861.1"/>
    </source>
</evidence>
<dbReference type="AlphaFoldDB" id="A0A2G8KS76"/>
<protein>
    <recommendedName>
        <fullName evidence="1">tRNA uridine 5-carboxymethylaminomethyl modification enzyme C-terminal subdomain domain-containing protein</fullName>
    </recommendedName>
</protein>
<comment type="caution">
    <text evidence="2">The sequence shown here is derived from an EMBL/GenBank/DDBJ whole genome shotgun (WGS) entry which is preliminary data.</text>
</comment>
<evidence type="ECO:0000259" key="1">
    <source>
        <dbReference type="SMART" id="SM01228"/>
    </source>
</evidence>
<dbReference type="SMART" id="SM01228">
    <property type="entry name" value="GIDA_assoc_3"/>
    <property type="match status" value="1"/>
</dbReference>
<proteinExistence type="predicted"/>
<dbReference type="OrthoDB" id="3329at2759"/>
<name>A0A2G8KS76_STIJA</name>
<dbReference type="EMBL" id="MRZV01000401">
    <property type="protein sequence ID" value="PIK50861.1"/>
    <property type="molecule type" value="Genomic_DNA"/>
</dbReference>
<reference evidence="2 3" key="1">
    <citation type="journal article" date="2017" name="PLoS Biol.">
        <title>The sea cucumber genome provides insights into morphological evolution and visceral regeneration.</title>
        <authorList>
            <person name="Zhang X."/>
            <person name="Sun L."/>
            <person name="Yuan J."/>
            <person name="Sun Y."/>
            <person name="Gao Y."/>
            <person name="Zhang L."/>
            <person name="Li S."/>
            <person name="Dai H."/>
            <person name="Hamel J.F."/>
            <person name="Liu C."/>
            <person name="Yu Y."/>
            <person name="Liu S."/>
            <person name="Lin W."/>
            <person name="Guo K."/>
            <person name="Jin S."/>
            <person name="Xu P."/>
            <person name="Storey K.B."/>
            <person name="Huan P."/>
            <person name="Zhang T."/>
            <person name="Zhou Y."/>
            <person name="Zhang J."/>
            <person name="Lin C."/>
            <person name="Li X."/>
            <person name="Xing L."/>
            <person name="Huo D."/>
            <person name="Sun M."/>
            <person name="Wang L."/>
            <person name="Mercier A."/>
            <person name="Li F."/>
            <person name="Yang H."/>
            <person name="Xiang J."/>
        </authorList>
    </citation>
    <scope>NUCLEOTIDE SEQUENCE [LARGE SCALE GENOMIC DNA]</scope>
    <source>
        <strain evidence="2">Shaxun</strain>
        <tissue evidence="2">Muscle</tissue>
    </source>
</reference>
<keyword evidence="3" id="KW-1185">Reference proteome</keyword>
<accession>A0A2G8KS76</accession>
<organism evidence="2 3">
    <name type="scientific">Stichopus japonicus</name>
    <name type="common">Sea cucumber</name>
    <dbReference type="NCBI Taxonomy" id="307972"/>
    <lineage>
        <taxon>Eukaryota</taxon>
        <taxon>Metazoa</taxon>
        <taxon>Echinodermata</taxon>
        <taxon>Eleutherozoa</taxon>
        <taxon>Echinozoa</taxon>
        <taxon>Holothuroidea</taxon>
        <taxon>Aspidochirotacea</taxon>
        <taxon>Aspidochirotida</taxon>
        <taxon>Stichopodidae</taxon>
        <taxon>Apostichopus</taxon>
    </lineage>
</organism>